<keyword evidence="5 6" id="KW-0472">Membrane</keyword>
<evidence type="ECO:0000256" key="1">
    <source>
        <dbReference type="ARBA" id="ARBA00004127"/>
    </source>
</evidence>
<feature type="transmembrane region" description="Helical" evidence="6">
    <location>
        <begin position="131"/>
        <end position="152"/>
    </location>
</feature>
<keyword evidence="3 6" id="KW-0812">Transmembrane</keyword>
<dbReference type="GO" id="GO:0012505">
    <property type="term" value="C:endomembrane system"/>
    <property type="evidence" value="ECO:0007669"/>
    <property type="project" value="UniProtKB-SubCell"/>
</dbReference>
<feature type="transmembrane region" description="Helical" evidence="6">
    <location>
        <begin position="164"/>
        <end position="190"/>
    </location>
</feature>
<evidence type="ECO:0000313" key="8">
    <source>
        <dbReference type="EMBL" id="KAK2552617.1"/>
    </source>
</evidence>
<proteinExistence type="inferred from homology"/>
<organism evidence="8 9">
    <name type="scientific">Acropora cervicornis</name>
    <name type="common">Staghorn coral</name>
    <dbReference type="NCBI Taxonomy" id="6130"/>
    <lineage>
        <taxon>Eukaryota</taxon>
        <taxon>Metazoa</taxon>
        <taxon>Cnidaria</taxon>
        <taxon>Anthozoa</taxon>
        <taxon>Hexacorallia</taxon>
        <taxon>Scleractinia</taxon>
        <taxon>Astrocoeniina</taxon>
        <taxon>Acroporidae</taxon>
        <taxon>Acropora</taxon>
    </lineage>
</organism>
<dbReference type="PANTHER" id="PTHR21324:SF2">
    <property type="entry name" value="EG:22E5.9 PROTEIN"/>
    <property type="match status" value="1"/>
</dbReference>
<evidence type="ECO:0000256" key="2">
    <source>
        <dbReference type="ARBA" id="ARBA00006565"/>
    </source>
</evidence>
<dbReference type="PANTHER" id="PTHR21324">
    <property type="entry name" value="FASTING-INDUCIBLE INTEGRAL MEMBRANE PROTEIN TM6P1-RELATED"/>
    <property type="match status" value="1"/>
</dbReference>
<evidence type="ECO:0000313" key="9">
    <source>
        <dbReference type="Proteomes" id="UP001249851"/>
    </source>
</evidence>
<evidence type="ECO:0000256" key="5">
    <source>
        <dbReference type="ARBA" id="ARBA00023136"/>
    </source>
</evidence>
<dbReference type="Proteomes" id="UP001249851">
    <property type="component" value="Unassembled WGS sequence"/>
</dbReference>
<evidence type="ECO:0000256" key="6">
    <source>
        <dbReference type="SAM" id="Phobius"/>
    </source>
</evidence>
<reference evidence="8" key="1">
    <citation type="journal article" date="2023" name="G3 (Bethesda)">
        <title>Whole genome assembly and annotation of the endangered Caribbean coral Acropora cervicornis.</title>
        <authorList>
            <person name="Selwyn J.D."/>
            <person name="Vollmer S.V."/>
        </authorList>
    </citation>
    <scope>NUCLEOTIDE SEQUENCE</scope>
    <source>
        <strain evidence="8">K2</strain>
    </source>
</reference>
<accession>A0AAD9UWU0</accession>
<sequence>MFEDISLGFGYLPVLWGLFTSFTFILCYGIAVSKNHIYPFIPAISDTGAQIPEANIFSEFFNFSIVLMILSLIVRYLQFEMLSRGFDSTEFLLNRLNKVALGCGLVSAFGGTLIANFPSKEEDNMIYVHDTGAVLLFGSGALYCWAQCYLTYKLTQQGLNSPFLFTIRFILTCVITVFGTIFFVAELFAYEEFRHQSLHTVAKWEPSDPGYSVHVLSNVGEWIAGFCFGLFGITFFEEFQRISLHVECTLKSPQEYQTTPLLNCTDRHCGDDEE</sequence>
<comment type="similarity">
    <text evidence="2">Belongs to the DRAM/TMEM150 family.</text>
</comment>
<dbReference type="Pfam" id="PF10277">
    <property type="entry name" value="Frag1"/>
    <property type="match status" value="1"/>
</dbReference>
<dbReference type="EMBL" id="JARQWQ010000085">
    <property type="protein sequence ID" value="KAK2552617.1"/>
    <property type="molecule type" value="Genomic_DNA"/>
</dbReference>
<dbReference type="InterPro" id="IPR019402">
    <property type="entry name" value="CWH43_N"/>
</dbReference>
<keyword evidence="4 6" id="KW-1133">Transmembrane helix</keyword>
<feature type="transmembrane region" description="Helical" evidence="6">
    <location>
        <begin position="99"/>
        <end position="119"/>
    </location>
</feature>
<comment type="subcellular location">
    <subcellularLocation>
        <location evidence="1">Endomembrane system</location>
        <topology evidence="1">Multi-pass membrane protein</topology>
    </subcellularLocation>
</comment>
<protein>
    <submittedName>
        <fullName evidence="8">DNA damage-regulated autophagy modulator protein 2</fullName>
    </submittedName>
</protein>
<comment type="caution">
    <text evidence="8">The sequence shown here is derived from an EMBL/GenBank/DDBJ whole genome shotgun (WGS) entry which is preliminary data.</text>
</comment>
<keyword evidence="9" id="KW-1185">Reference proteome</keyword>
<dbReference type="InterPro" id="IPR050911">
    <property type="entry name" value="DRAM/TMEM150_Autophagy_Mod"/>
</dbReference>
<reference evidence="8" key="2">
    <citation type="journal article" date="2023" name="Science">
        <title>Genomic signatures of disease resistance in endangered staghorn corals.</title>
        <authorList>
            <person name="Vollmer S.V."/>
            <person name="Selwyn J.D."/>
            <person name="Despard B.A."/>
            <person name="Roesel C.L."/>
        </authorList>
    </citation>
    <scope>NUCLEOTIDE SEQUENCE</scope>
    <source>
        <strain evidence="8">K2</strain>
    </source>
</reference>
<feature type="transmembrane region" description="Helical" evidence="6">
    <location>
        <begin position="12"/>
        <end position="31"/>
    </location>
</feature>
<name>A0AAD9UWU0_ACRCE</name>
<feature type="domain" description="CWH43-like N-terminal" evidence="7">
    <location>
        <begin position="9"/>
        <end position="241"/>
    </location>
</feature>
<evidence type="ECO:0000256" key="4">
    <source>
        <dbReference type="ARBA" id="ARBA00022989"/>
    </source>
</evidence>
<dbReference type="AlphaFoldDB" id="A0AAD9UWU0"/>
<gene>
    <name evidence="8" type="ORF">P5673_026277</name>
</gene>
<feature type="transmembrane region" description="Helical" evidence="6">
    <location>
        <begin position="60"/>
        <end position="78"/>
    </location>
</feature>
<evidence type="ECO:0000259" key="7">
    <source>
        <dbReference type="Pfam" id="PF10277"/>
    </source>
</evidence>
<evidence type="ECO:0000256" key="3">
    <source>
        <dbReference type="ARBA" id="ARBA00022692"/>
    </source>
</evidence>